<dbReference type="Gene3D" id="1.10.10.60">
    <property type="entry name" value="Homeodomain-like"/>
    <property type="match status" value="2"/>
</dbReference>
<feature type="domain" description="HTH araC/xylS-type" evidence="4">
    <location>
        <begin position="198"/>
        <end position="304"/>
    </location>
</feature>
<dbReference type="InterPro" id="IPR018060">
    <property type="entry name" value="HTH_AraC"/>
</dbReference>
<gene>
    <name evidence="5" type="ORF">RG47T_3581</name>
</gene>
<protein>
    <recommendedName>
        <fullName evidence="4">HTH araC/xylS-type domain-containing protein</fullName>
    </recommendedName>
</protein>
<dbReference type="InterPro" id="IPR037923">
    <property type="entry name" value="HTH-like"/>
</dbReference>
<dbReference type="Pfam" id="PF12833">
    <property type="entry name" value="HTH_18"/>
    <property type="match status" value="1"/>
</dbReference>
<reference evidence="5 6" key="1">
    <citation type="submission" date="2016-11" db="EMBL/GenBank/DDBJ databases">
        <title>Whole Genome Sequencing of Mucilaginibacter polytrichastri RG4-7(T) isolated from the moss sample.</title>
        <authorList>
            <person name="Li Y."/>
        </authorList>
    </citation>
    <scope>NUCLEOTIDE SEQUENCE [LARGE SCALE GENOMIC DNA]</scope>
    <source>
        <strain evidence="5 6">RG4-7</strain>
    </source>
</reference>
<proteinExistence type="predicted"/>
<dbReference type="Proteomes" id="UP000186720">
    <property type="component" value="Unassembled WGS sequence"/>
</dbReference>
<dbReference type="AlphaFoldDB" id="A0A1Q6A275"/>
<dbReference type="EMBL" id="MPPL01000001">
    <property type="protein sequence ID" value="OKS88117.1"/>
    <property type="molecule type" value="Genomic_DNA"/>
</dbReference>
<dbReference type="SUPFAM" id="SSF51215">
    <property type="entry name" value="Regulatory protein AraC"/>
    <property type="match status" value="1"/>
</dbReference>
<dbReference type="OrthoDB" id="629929at2"/>
<dbReference type="PANTHER" id="PTHR43280:SF32">
    <property type="entry name" value="TRANSCRIPTIONAL REGULATORY PROTEIN"/>
    <property type="match status" value="1"/>
</dbReference>
<dbReference type="Pfam" id="PF02311">
    <property type="entry name" value="AraC_binding"/>
    <property type="match status" value="1"/>
</dbReference>
<dbReference type="GO" id="GO:0043565">
    <property type="term" value="F:sequence-specific DNA binding"/>
    <property type="evidence" value="ECO:0007669"/>
    <property type="project" value="InterPro"/>
</dbReference>
<evidence type="ECO:0000256" key="3">
    <source>
        <dbReference type="ARBA" id="ARBA00023163"/>
    </source>
</evidence>
<name>A0A1Q6A275_9SPHI</name>
<dbReference type="InterPro" id="IPR020449">
    <property type="entry name" value="Tscrpt_reg_AraC-type_HTH"/>
</dbReference>
<evidence type="ECO:0000259" key="4">
    <source>
        <dbReference type="PROSITE" id="PS01124"/>
    </source>
</evidence>
<dbReference type="SUPFAM" id="SSF46689">
    <property type="entry name" value="Homeodomain-like"/>
    <property type="match status" value="1"/>
</dbReference>
<evidence type="ECO:0000313" key="5">
    <source>
        <dbReference type="EMBL" id="OKS88117.1"/>
    </source>
</evidence>
<evidence type="ECO:0000256" key="2">
    <source>
        <dbReference type="ARBA" id="ARBA00023125"/>
    </source>
</evidence>
<dbReference type="Gene3D" id="2.60.120.280">
    <property type="entry name" value="Regulatory protein AraC"/>
    <property type="match status" value="1"/>
</dbReference>
<keyword evidence="6" id="KW-1185">Reference proteome</keyword>
<evidence type="ECO:0000256" key="1">
    <source>
        <dbReference type="ARBA" id="ARBA00023015"/>
    </source>
</evidence>
<keyword evidence="1" id="KW-0805">Transcription regulation</keyword>
<dbReference type="InterPro" id="IPR003313">
    <property type="entry name" value="AraC-bd"/>
</dbReference>
<dbReference type="PRINTS" id="PR00032">
    <property type="entry name" value="HTHARAC"/>
</dbReference>
<keyword evidence="3" id="KW-0804">Transcription</keyword>
<dbReference type="STRING" id="1302689.RG47T_3581"/>
<comment type="caution">
    <text evidence="5">The sequence shown here is derived from an EMBL/GenBank/DDBJ whole genome shotgun (WGS) entry which is preliminary data.</text>
</comment>
<dbReference type="RefSeq" id="WP_074490668.1">
    <property type="nucleotide sequence ID" value="NZ_FPAM01000010.1"/>
</dbReference>
<accession>A0A1Q6A275</accession>
<dbReference type="SMART" id="SM00342">
    <property type="entry name" value="HTH_ARAC"/>
    <property type="match status" value="1"/>
</dbReference>
<dbReference type="GO" id="GO:0003700">
    <property type="term" value="F:DNA-binding transcription factor activity"/>
    <property type="evidence" value="ECO:0007669"/>
    <property type="project" value="InterPro"/>
</dbReference>
<dbReference type="PROSITE" id="PS01124">
    <property type="entry name" value="HTH_ARAC_FAMILY_2"/>
    <property type="match status" value="1"/>
</dbReference>
<sequence>MPGTSVDQKTINNIWDIPDLLPISREGFQPWNIHIIPRAPHTCKNYLSPNRRDFYKIMYVTKGIGVFTLGSNTYHIDSPTILFIHPGEIISWKKLNKESEGYVGFFKRKYADRYLSLRALIEKYELFTDINKSVIRLTQDDIAVLNPLFAQMLEAEKSGGAMAEETMQAYLQLLLLNCTRIANYAEPDAISGDYKHLHEFFHLLEKEASKINYVNPIRLKTATAFAEELFIHPNYLNALLKKHTGQNVSVHIKGRLLEQSKIFLLQTDWSLEDIAYAVGFADQSNFSHFFKKQSGMSPANFKKNHIL</sequence>
<organism evidence="5 6">
    <name type="scientific">Mucilaginibacter polytrichastri</name>
    <dbReference type="NCBI Taxonomy" id="1302689"/>
    <lineage>
        <taxon>Bacteria</taxon>
        <taxon>Pseudomonadati</taxon>
        <taxon>Bacteroidota</taxon>
        <taxon>Sphingobacteriia</taxon>
        <taxon>Sphingobacteriales</taxon>
        <taxon>Sphingobacteriaceae</taxon>
        <taxon>Mucilaginibacter</taxon>
    </lineage>
</organism>
<evidence type="ECO:0000313" key="6">
    <source>
        <dbReference type="Proteomes" id="UP000186720"/>
    </source>
</evidence>
<keyword evidence="2" id="KW-0238">DNA-binding</keyword>
<dbReference type="InterPro" id="IPR009057">
    <property type="entry name" value="Homeodomain-like_sf"/>
</dbReference>
<dbReference type="PANTHER" id="PTHR43280">
    <property type="entry name" value="ARAC-FAMILY TRANSCRIPTIONAL REGULATOR"/>
    <property type="match status" value="1"/>
</dbReference>